<keyword evidence="3" id="KW-1185">Reference proteome</keyword>
<dbReference type="RefSeq" id="WP_284221776.1">
    <property type="nucleotide sequence ID" value="NZ_BSOY01000014.1"/>
</dbReference>
<evidence type="ECO:0000313" key="2">
    <source>
        <dbReference type="EMBL" id="GLS00966.1"/>
    </source>
</evidence>
<feature type="signal peptide" evidence="1">
    <location>
        <begin position="1"/>
        <end position="19"/>
    </location>
</feature>
<comment type="caution">
    <text evidence="2">The sequence shown here is derived from an EMBL/GenBank/DDBJ whole genome shotgun (WGS) entry which is preliminary data.</text>
</comment>
<evidence type="ECO:0000313" key="3">
    <source>
        <dbReference type="Proteomes" id="UP001156921"/>
    </source>
</evidence>
<keyword evidence="1" id="KW-0732">Signal</keyword>
<sequence length="323" mass="34682">MLYALLAAALLASPQAAQTPPPSQDPVRLEDVVVDAQRLEDTTEAYVDQVAAPAPRRGLARWKDGMCVGVVNLETETAQYLADRVSDVARSLGLRAHEPECHPSVLIVATSDGPGFTEQFVAMRPRLFRVGAAGMDRGSAELRDFISEDRPVRWWHVSLPVDSETGLPVVRPPGFVAGSGTGGGGRDATSAQEYAPITAIHAASRLTTQYVDVLKRVFIIVDVDQLNGANIQQLGDYVAMVAMAQIDPDADTSRFDTILNLFDDPATAPTGLTGWDRAYLEGLYDAGSETHRINQRAQVQAVASAIASAYRGSAAEPEDLEQP</sequence>
<proteinExistence type="predicted"/>
<accession>A0ABQ6BG99</accession>
<protein>
    <submittedName>
        <fullName evidence="2">Uncharacterized protein</fullName>
    </submittedName>
</protein>
<name>A0ABQ6BG99_9CAUL</name>
<reference evidence="3" key="1">
    <citation type="journal article" date="2019" name="Int. J. Syst. Evol. Microbiol.">
        <title>The Global Catalogue of Microorganisms (GCM) 10K type strain sequencing project: providing services to taxonomists for standard genome sequencing and annotation.</title>
        <authorList>
            <consortium name="The Broad Institute Genomics Platform"/>
            <consortium name="The Broad Institute Genome Sequencing Center for Infectious Disease"/>
            <person name="Wu L."/>
            <person name="Ma J."/>
        </authorList>
    </citation>
    <scope>NUCLEOTIDE SEQUENCE [LARGE SCALE GENOMIC DNA]</scope>
    <source>
        <strain evidence="3">NBRC 110107</strain>
    </source>
</reference>
<evidence type="ECO:0000256" key="1">
    <source>
        <dbReference type="SAM" id="SignalP"/>
    </source>
</evidence>
<organism evidence="2 3">
    <name type="scientific">Brevundimonas denitrificans</name>
    <dbReference type="NCBI Taxonomy" id="1443434"/>
    <lineage>
        <taxon>Bacteria</taxon>
        <taxon>Pseudomonadati</taxon>
        <taxon>Pseudomonadota</taxon>
        <taxon>Alphaproteobacteria</taxon>
        <taxon>Caulobacterales</taxon>
        <taxon>Caulobacteraceae</taxon>
        <taxon>Brevundimonas</taxon>
    </lineage>
</organism>
<gene>
    <name evidence="2" type="ORF">GCM10007859_09760</name>
</gene>
<feature type="chain" id="PRO_5045160906" evidence="1">
    <location>
        <begin position="20"/>
        <end position="323"/>
    </location>
</feature>
<dbReference type="EMBL" id="BSOY01000014">
    <property type="protein sequence ID" value="GLS00966.1"/>
    <property type="molecule type" value="Genomic_DNA"/>
</dbReference>
<dbReference type="Proteomes" id="UP001156921">
    <property type="component" value="Unassembled WGS sequence"/>
</dbReference>